<protein>
    <submittedName>
        <fullName evidence="2">Uncharacterized protein</fullName>
    </submittedName>
</protein>
<dbReference type="STRING" id="46731.A0A3M6TNZ5"/>
<dbReference type="EMBL" id="RCHS01003243">
    <property type="protein sequence ID" value="RMX43145.1"/>
    <property type="molecule type" value="Genomic_DNA"/>
</dbReference>
<dbReference type="Proteomes" id="UP000275408">
    <property type="component" value="Unassembled WGS sequence"/>
</dbReference>
<sequence>MSTRRNFVLWLSMNLMFYGTGKSEFYRDFHHRRFKLSKKQFHLYLNKNKVNNGASIRKRQVDAEQRKTVEGLLVQYYKTILIKLLNTTAHSDVRTNLQFMLGFSEHEITQVLDNLDAIFSLSDVYRFVEIWDMCHAQEILKVISKGFNDVTTGMQSSEPSPLEENGYDFDEGFFDEWNEFL</sequence>
<evidence type="ECO:0000313" key="3">
    <source>
        <dbReference type="Proteomes" id="UP000275408"/>
    </source>
</evidence>
<gene>
    <name evidence="2" type="ORF">pdam_00006873</name>
</gene>
<keyword evidence="1" id="KW-0732">Signal</keyword>
<proteinExistence type="predicted"/>
<evidence type="ECO:0000313" key="2">
    <source>
        <dbReference type="EMBL" id="RMX43145.1"/>
    </source>
</evidence>
<keyword evidence="3" id="KW-1185">Reference proteome</keyword>
<dbReference type="AlphaFoldDB" id="A0A3M6TNZ5"/>
<comment type="caution">
    <text evidence="2">The sequence shown here is derived from an EMBL/GenBank/DDBJ whole genome shotgun (WGS) entry which is preliminary data.</text>
</comment>
<accession>A0A3M6TNZ5</accession>
<feature type="signal peptide" evidence="1">
    <location>
        <begin position="1"/>
        <end position="23"/>
    </location>
</feature>
<reference evidence="2 3" key="1">
    <citation type="journal article" date="2018" name="Sci. Rep.">
        <title>Comparative analysis of the Pocillopora damicornis genome highlights role of immune system in coral evolution.</title>
        <authorList>
            <person name="Cunning R."/>
            <person name="Bay R.A."/>
            <person name="Gillette P."/>
            <person name="Baker A.C."/>
            <person name="Traylor-Knowles N."/>
        </authorList>
    </citation>
    <scope>NUCLEOTIDE SEQUENCE [LARGE SCALE GENOMIC DNA]</scope>
    <source>
        <strain evidence="2">RSMAS</strain>
        <tissue evidence="2">Whole animal</tissue>
    </source>
</reference>
<evidence type="ECO:0000256" key="1">
    <source>
        <dbReference type="SAM" id="SignalP"/>
    </source>
</evidence>
<feature type="chain" id="PRO_5018090408" evidence="1">
    <location>
        <begin position="24"/>
        <end position="181"/>
    </location>
</feature>
<organism evidence="2 3">
    <name type="scientific">Pocillopora damicornis</name>
    <name type="common">Cauliflower coral</name>
    <name type="synonym">Millepora damicornis</name>
    <dbReference type="NCBI Taxonomy" id="46731"/>
    <lineage>
        <taxon>Eukaryota</taxon>
        <taxon>Metazoa</taxon>
        <taxon>Cnidaria</taxon>
        <taxon>Anthozoa</taxon>
        <taxon>Hexacorallia</taxon>
        <taxon>Scleractinia</taxon>
        <taxon>Astrocoeniina</taxon>
        <taxon>Pocilloporidae</taxon>
        <taxon>Pocillopora</taxon>
    </lineage>
</organism>
<name>A0A3M6TNZ5_POCDA</name>